<evidence type="ECO:0000256" key="4">
    <source>
        <dbReference type="PROSITE-ProRule" id="PRU00409"/>
    </source>
</evidence>
<dbReference type="InterPro" id="IPR011761">
    <property type="entry name" value="ATP-grasp"/>
</dbReference>
<dbReference type="Gene3D" id="3.30.470.20">
    <property type="entry name" value="ATP-grasp fold, B domain"/>
    <property type="match status" value="1"/>
</dbReference>
<keyword evidence="3 4" id="KW-0067">ATP-binding</keyword>
<evidence type="ECO:0000256" key="3">
    <source>
        <dbReference type="ARBA" id="ARBA00022840"/>
    </source>
</evidence>
<dbReference type="GO" id="GO:0016874">
    <property type="term" value="F:ligase activity"/>
    <property type="evidence" value="ECO:0007669"/>
    <property type="project" value="UniProtKB-KW"/>
</dbReference>
<evidence type="ECO:0000256" key="1">
    <source>
        <dbReference type="ARBA" id="ARBA00022598"/>
    </source>
</evidence>
<dbReference type="AlphaFoldDB" id="A0A1M6BJA5"/>
<dbReference type="InterPro" id="IPR048764">
    <property type="entry name" value="PylC_N"/>
</dbReference>
<sequence length="345" mass="39328">MKYNILFTCAGRRNYLINYFKKALDGNGIVIATDNLLNAPALIEADIAYKVSDVYDADYIRQLKEIIINHHVKAVISLNDFELPILAKHKAELESFGTKIIVSNEKVIDIAFDKWKTYQYLKENNVNTPATFKSLNEAKKAIEMGELKFPVVIKPRLGSGSKGILYPETIEELELAHRLLEINLERSSHKKDSSQAIEIDILIQEKLDGKEYGLDIINNFEGEYFATFTKEKIYMRAGETDKARSIIHEDFNVLGKQIGILLKHIGSIDVDVILQNNKLYIIEINPRFGGGYPFSHEAGADIASVYIDWLKGFNNTQVMKHINYIENITFSKCDMLLKVFDKNNI</sequence>
<dbReference type="SUPFAM" id="SSF56059">
    <property type="entry name" value="Glutathione synthetase ATP-binding domain-like"/>
    <property type="match status" value="1"/>
</dbReference>
<keyword evidence="1" id="KW-0436">Ligase</keyword>
<proteinExistence type="predicted"/>
<organism evidence="6 7">
    <name type="scientific">Algibacter luteus</name>
    <dbReference type="NCBI Taxonomy" id="1178825"/>
    <lineage>
        <taxon>Bacteria</taxon>
        <taxon>Pseudomonadati</taxon>
        <taxon>Bacteroidota</taxon>
        <taxon>Flavobacteriia</taxon>
        <taxon>Flavobacteriales</taxon>
        <taxon>Flavobacteriaceae</taxon>
        <taxon>Algibacter</taxon>
    </lineage>
</organism>
<evidence type="ECO:0000259" key="5">
    <source>
        <dbReference type="PROSITE" id="PS50975"/>
    </source>
</evidence>
<dbReference type="Proteomes" id="UP000184396">
    <property type="component" value="Unassembled WGS sequence"/>
</dbReference>
<dbReference type="PANTHER" id="PTHR43585:SF2">
    <property type="entry name" value="ATP-GRASP ENZYME FSQD"/>
    <property type="match status" value="1"/>
</dbReference>
<dbReference type="GO" id="GO:0005524">
    <property type="term" value="F:ATP binding"/>
    <property type="evidence" value="ECO:0007669"/>
    <property type="project" value="UniProtKB-UniRule"/>
</dbReference>
<evidence type="ECO:0000313" key="7">
    <source>
        <dbReference type="Proteomes" id="UP000184396"/>
    </source>
</evidence>
<dbReference type="RefSeq" id="WP_019388728.1">
    <property type="nucleotide sequence ID" value="NZ_ALIH01000018.1"/>
</dbReference>
<evidence type="ECO:0000313" key="6">
    <source>
        <dbReference type="EMBL" id="SHI48799.1"/>
    </source>
</evidence>
<name>A0A1M6BJA5_9FLAO</name>
<dbReference type="Pfam" id="PF02655">
    <property type="entry name" value="ATP-grasp_3"/>
    <property type="match status" value="1"/>
</dbReference>
<dbReference type="eggNOG" id="COG2232">
    <property type="taxonomic scope" value="Bacteria"/>
</dbReference>
<dbReference type="EMBL" id="FQYK01000002">
    <property type="protein sequence ID" value="SHI48799.1"/>
    <property type="molecule type" value="Genomic_DNA"/>
</dbReference>
<accession>A0A1M6BJA5</accession>
<dbReference type="Gene3D" id="3.40.50.20">
    <property type="match status" value="1"/>
</dbReference>
<dbReference type="STRING" id="1178825.SAMN05216261_0761"/>
<reference evidence="6 7" key="1">
    <citation type="submission" date="2016-11" db="EMBL/GenBank/DDBJ databases">
        <authorList>
            <person name="Jaros S."/>
            <person name="Januszkiewicz K."/>
            <person name="Wedrychowicz H."/>
        </authorList>
    </citation>
    <scope>NUCLEOTIDE SEQUENCE [LARGE SCALE GENOMIC DNA]</scope>
    <source>
        <strain evidence="6 7">CGMCC 1.12213</strain>
    </source>
</reference>
<keyword evidence="2 4" id="KW-0547">Nucleotide-binding</keyword>
<dbReference type="PANTHER" id="PTHR43585">
    <property type="entry name" value="FUMIPYRROLE BIOSYNTHESIS PROTEIN C"/>
    <property type="match status" value="1"/>
</dbReference>
<evidence type="ECO:0000256" key="2">
    <source>
        <dbReference type="ARBA" id="ARBA00022741"/>
    </source>
</evidence>
<dbReference type="GO" id="GO:0046872">
    <property type="term" value="F:metal ion binding"/>
    <property type="evidence" value="ECO:0007669"/>
    <property type="project" value="InterPro"/>
</dbReference>
<dbReference type="OrthoDB" id="9803907at2"/>
<dbReference type="Gene3D" id="3.30.1490.20">
    <property type="entry name" value="ATP-grasp fold, A domain"/>
    <property type="match status" value="1"/>
</dbReference>
<keyword evidence="7" id="KW-1185">Reference proteome</keyword>
<dbReference type="InterPro" id="IPR003806">
    <property type="entry name" value="ATP-grasp_PylC-type"/>
</dbReference>
<dbReference type="PROSITE" id="PS50975">
    <property type="entry name" value="ATP_GRASP"/>
    <property type="match status" value="1"/>
</dbReference>
<feature type="domain" description="ATP-grasp" evidence="5">
    <location>
        <begin position="118"/>
        <end position="311"/>
    </location>
</feature>
<dbReference type="InterPro" id="IPR052032">
    <property type="entry name" value="ATP-dep_AA_Ligase"/>
</dbReference>
<dbReference type="Pfam" id="PF21360">
    <property type="entry name" value="PylC-like_N"/>
    <property type="match status" value="1"/>
</dbReference>
<dbReference type="NCBIfam" id="NF009404">
    <property type="entry name" value="PRK12767.1-3"/>
    <property type="match status" value="1"/>
</dbReference>
<protein>
    <submittedName>
        <fullName evidence="6">Carbamoyl-phosphate synthase large subunit</fullName>
    </submittedName>
</protein>
<dbReference type="InterPro" id="IPR013815">
    <property type="entry name" value="ATP_grasp_subdomain_1"/>
</dbReference>
<gene>
    <name evidence="6" type="ORF">SAMN05216261_0761</name>
</gene>